<dbReference type="AlphaFoldDB" id="A0A9P6TET2"/>
<evidence type="ECO:0000313" key="3">
    <source>
        <dbReference type="Proteomes" id="UP000886653"/>
    </source>
</evidence>
<feature type="transmembrane region" description="Helical" evidence="1">
    <location>
        <begin position="66"/>
        <end position="83"/>
    </location>
</feature>
<reference evidence="2" key="1">
    <citation type="submission" date="2013-11" db="EMBL/GenBank/DDBJ databases">
        <title>Genome sequence of the fusiform rust pathogen reveals effectors for host alternation and coevolution with pine.</title>
        <authorList>
            <consortium name="DOE Joint Genome Institute"/>
            <person name="Smith K."/>
            <person name="Pendleton A."/>
            <person name="Kubisiak T."/>
            <person name="Anderson C."/>
            <person name="Salamov A."/>
            <person name="Aerts A."/>
            <person name="Riley R."/>
            <person name="Clum A."/>
            <person name="Lindquist E."/>
            <person name="Ence D."/>
            <person name="Campbell M."/>
            <person name="Kronenberg Z."/>
            <person name="Feau N."/>
            <person name="Dhillon B."/>
            <person name="Hamelin R."/>
            <person name="Burleigh J."/>
            <person name="Smith J."/>
            <person name="Yandell M."/>
            <person name="Nelson C."/>
            <person name="Grigoriev I."/>
            <person name="Davis J."/>
        </authorList>
    </citation>
    <scope>NUCLEOTIDE SEQUENCE</scope>
    <source>
        <strain evidence="2">G11</strain>
    </source>
</reference>
<dbReference type="SUPFAM" id="SSF53474">
    <property type="entry name" value="alpha/beta-Hydrolases"/>
    <property type="match status" value="1"/>
</dbReference>
<dbReference type="OrthoDB" id="6431331at2759"/>
<dbReference type="InterPro" id="IPR029058">
    <property type="entry name" value="AB_hydrolase_fold"/>
</dbReference>
<evidence type="ECO:0000313" key="2">
    <source>
        <dbReference type="EMBL" id="KAG0149050.1"/>
    </source>
</evidence>
<feature type="transmembrane region" description="Helical" evidence="1">
    <location>
        <begin position="12"/>
        <end position="39"/>
    </location>
</feature>
<comment type="caution">
    <text evidence="2">The sequence shown here is derived from an EMBL/GenBank/DDBJ whole genome shotgun (WGS) entry which is preliminary data.</text>
</comment>
<dbReference type="PANTHER" id="PTHR37471:SF1">
    <property type="entry name" value="AB HYDROLASE-1 DOMAIN-CONTAINING PROTEIN"/>
    <property type="match status" value="1"/>
</dbReference>
<accession>A0A9P6TET2</accession>
<organism evidence="2 3">
    <name type="scientific">Cronartium quercuum f. sp. fusiforme G11</name>
    <dbReference type="NCBI Taxonomy" id="708437"/>
    <lineage>
        <taxon>Eukaryota</taxon>
        <taxon>Fungi</taxon>
        <taxon>Dikarya</taxon>
        <taxon>Basidiomycota</taxon>
        <taxon>Pucciniomycotina</taxon>
        <taxon>Pucciniomycetes</taxon>
        <taxon>Pucciniales</taxon>
        <taxon>Coleosporiaceae</taxon>
        <taxon>Cronartium</taxon>
    </lineage>
</organism>
<evidence type="ECO:0000256" key="1">
    <source>
        <dbReference type="SAM" id="Phobius"/>
    </source>
</evidence>
<gene>
    <name evidence="2" type="ORF">CROQUDRAFT_40478</name>
</gene>
<keyword evidence="3" id="KW-1185">Reference proteome</keyword>
<keyword evidence="1" id="KW-0472">Membrane</keyword>
<name>A0A9P6TET2_9BASI</name>
<dbReference type="PANTHER" id="PTHR37471">
    <property type="entry name" value="UNNAMED PRODUCT"/>
    <property type="match status" value="1"/>
</dbReference>
<keyword evidence="1" id="KW-1133">Transmembrane helix</keyword>
<sequence length="581" mass="66903">MPSIFHLPQWVYSLLIWAVWCVVPWSWVYSSTHLLGLILRRYQINLNIRPINFIIPYLIRSRPKPLLGSYALLEVIFSIYYFIRAKAAQRRIPQAQHDIEFLRSCISRIISSGLELDPNLKLNQVQLDQRISRARGFSSFDSLSSLSSCPTSISSYTPPNETCTQSLTSQPTSPSALISNQILPFDSPAAIDYRSHLVVWFGKCKYDEIKRENFREWMAWAFFNAHDIKVLDEFHLNLMDDFVEIFERRTGCQFPIGYNPKLKDRLMRLTLDPVKVTLRPFGFYSITNSLSWIVKQRMTHYGFKETQCTGRSNGLKYLIRKPKGWDQLPIYDRTAPFICIHGLGIGLIQYISLLNYLTHSEWGKSRPIMVPLQPSISLGFFDSQHLNPPSKEEMIDDIKEVLHKEKFNNIQTGIEIFGHSNGTIVAAWIIKSIPELIKRVCLVDPVCFCEEGHVCHNFLYAEPKTGLERLMRYFIGTELGVAKNLHRHFNWAANILWPVDVPGFVDGKRCSVFLAGNDAVLDAPRIRNYLLQNGMTESESKSEPFKGNSGLVMAWEAAHGESLVENGIHFQHIRRWLEKSD</sequence>
<proteinExistence type="predicted"/>
<dbReference type="Gene3D" id="3.40.50.1820">
    <property type="entry name" value="alpha/beta hydrolase"/>
    <property type="match status" value="1"/>
</dbReference>
<dbReference type="EMBL" id="MU167231">
    <property type="protein sequence ID" value="KAG0149050.1"/>
    <property type="molecule type" value="Genomic_DNA"/>
</dbReference>
<keyword evidence="1" id="KW-0812">Transmembrane</keyword>
<dbReference type="Proteomes" id="UP000886653">
    <property type="component" value="Unassembled WGS sequence"/>
</dbReference>
<protein>
    <submittedName>
        <fullName evidence="2">Uncharacterized protein</fullName>
    </submittedName>
</protein>